<feature type="compositionally biased region" description="Polar residues" evidence="1">
    <location>
        <begin position="84"/>
        <end position="100"/>
    </location>
</feature>
<dbReference type="InterPro" id="IPR038765">
    <property type="entry name" value="Papain-like_cys_pep_sf"/>
</dbReference>
<evidence type="ECO:0000313" key="5">
    <source>
        <dbReference type="EMBL" id="CAF3732190.1"/>
    </source>
</evidence>
<feature type="compositionally biased region" description="Basic residues" evidence="1">
    <location>
        <begin position="38"/>
        <end position="52"/>
    </location>
</feature>
<proteinExistence type="predicted"/>
<feature type="region of interest" description="Disordered" evidence="1">
    <location>
        <begin position="35"/>
        <end position="135"/>
    </location>
</feature>
<dbReference type="Proteomes" id="UP000677228">
    <property type="component" value="Unassembled WGS sequence"/>
</dbReference>
<reference evidence="3" key="1">
    <citation type="submission" date="2021-02" db="EMBL/GenBank/DDBJ databases">
        <authorList>
            <person name="Nowell W R."/>
        </authorList>
    </citation>
    <scope>NUCLEOTIDE SEQUENCE</scope>
</reference>
<dbReference type="PANTHER" id="PTHR46333:SF2">
    <property type="entry name" value="CYTOKINESIS PROTEIN 3"/>
    <property type="match status" value="1"/>
</dbReference>
<dbReference type="EMBL" id="CAJOBA010043999">
    <property type="protein sequence ID" value="CAF4157878.1"/>
    <property type="molecule type" value="Genomic_DNA"/>
</dbReference>
<feature type="compositionally biased region" description="Basic and acidic residues" evidence="1">
    <location>
        <begin position="117"/>
        <end position="135"/>
    </location>
</feature>
<dbReference type="PANTHER" id="PTHR46333">
    <property type="entry name" value="CYTOKINESIS PROTEIN 3"/>
    <property type="match status" value="1"/>
</dbReference>
<organism evidence="3 7">
    <name type="scientific">Didymodactylos carnosus</name>
    <dbReference type="NCBI Taxonomy" id="1234261"/>
    <lineage>
        <taxon>Eukaryota</taxon>
        <taxon>Metazoa</taxon>
        <taxon>Spiralia</taxon>
        <taxon>Gnathifera</taxon>
        <taxon>Rotifera</taxon>
        <taxon>Eurotatoria</taxon>
        <taxon>Bdelloidea</taxon>
        <taxon>Philodinida</taxon>
        <taxon>Philodinidae</taxon>
        <taxon>Didymodactylos</taxon>
    </lineage>
</organism>
<evidence type="ECO:0000313" key="3">
    <source>
        <dbReference type="EMBL" id="CAF0957345.1"/>
    </source>
</evidence>
<dbReference type="EMBL" id="CAJNOQ010002418">
    <property type="protein sequence ID" value="CAF0957345.1"/>
    <property type="molecule type" value="Genomic_DNA"/>
</dbReference>
<comment type="caution">
    <text evidence="3">The sequence shown here is derived from an EMBL/GenBank/DDBJ whole genome shotgun (WGS) entry which is preliminary data.</text>
</comment>
<feature type="compositionally biased region" description="Basic residues" evidence="1">
    <location>
        <begin position="72"/>
        <end position="83"/>
    </location>
</feature>
<dbReference type="Pfam" id="PF23265">
    <property type="entry name" value="Ig-like_KY"/>
    <property type="match status" value="1"/>
</dbReference>
<protein>
    <recommendedName>
        <fullName evidence="2">Transglutaminase-like domain-containing protein</fullName>
    </recommendedName>
</protein>
<dbReference type="EMBL" id="CAJNOK010022366">
    <property type="protein sequence ID" value="CAF1346938.1"/>
    <property type="molecule type" value="Genomic_DNA"/>
</dbReference>
<evidence type="ECO:0000313" key="4">
    <source>
        <dbReference type="EMBL" id="CAF1346938.1"/>
    </source>
</evidence>
<gene>
    <name evidence="3" type="ORF">GPM918_LOCUS11569</name>
    <name evidence="4" type="ORF">OVA965_LOCUS30613</name>
    <name evidence="5" type="ORF">SRO942_LOCUS11567</name>
    <name evidence="6" type="ORF">TMI583_LOCUS31420</name>
</gene>
<dbReference type="Proteomes" id="UP000681722">
    <property type="component" value="Unassembled WGS sequence"/>
</dbReference>
<dbReference type="Proteomes" id="UP000663829">
    <property type="component" value="Unassembled WGS sequence"/>
</dbReference>
<dbReference type="AlphaFoldDB" id="A0A814DLM7"/>
<dbReference type="SMART" id="SM00460">
    <property type="entry name" value="TGc"/>
    <property type="match status" value="1"/>
</dbReference>
<dbReference type="Pfam" id="PF01841">
    <property type="entry name" value="Transglut_core"/>
    <property type="match status" value="1"/>
</dbReference>
<evidence type="ECO:0000256" key="1">
    <source>
        <dbReference type="SAM" id="MobiDB-lite"/>
    </source>
</evidence>
<dbReference type="InterPro" id="IPR056564">
    <property type="entry name" value="Ig-like_KY"/>
</dbReference>
<feature type="region of interest" description="Disordered" evidence="1">
    <location>
        <begin position="300"/>
        <end position="321"/>
    </location>
</feature>
<feature type="compositionally biased region" description="Low complexity" evidence="1">
    <location>
        <begin position="305"/>
        <end position="321"/>
    </location>
</feature>
<dbReference type="Gene3D" id="3.10.620.30">
    <property type="match status" value="1"/>
</dbReference>
<dbReference type="Proteomes" id="UP000682733">
    <property type="component" value="Unassembled WGS sequence"/>
</dbReference>
<sequence>MDFDIAYSLKIGSSLYHVLGRHKKKPNDFNEYFMCKQRPTRRSKSLSRRRHPAPPNQKEYHQQRRSVDRLTSKQRPKTAKARTNRQLDASFGSEQQQQQKPIRAAYRSKTARYRKKSLVENKSAEKNDDNTPDVVSKEELHSMIKNTVSEAMTSEKMLLMNSIKKEMNDHLTTLGNESNTFISNMRQSLNMEKQEIVKTFTEQKNFLTTAVKQVSPITIPSPMTTTLIDEQQIIDTIQKIITDTLKEQKKILTDSLKETMNDEIKKTLEKEKNSFVQSIQNEKNSLINTVVQTIKQNNLSPTASTTNQNPRQQQHTRQQPPLNEIKLITDQTQTRIDAQWWKQRHEVVTNAKLREYVNQWSQIKSMDALTDQIKLYSQTELERSWLLFCWICTNIKYDSSCGINNAATVFETRRGVCRGMVSLYHECCTLMSIDCIEISGYVKNKFLKYGEKLEDSKHAWNSVVIDKHHYLVDPTWGSSENDKSGKVKLEDFYFLTSPEQLIYTHYSNGFQLLSPEITKSEFLSLPVMKSTYYRLNLNLISPKQGFNEINQNPFKIIIKASKDVQIMVQLSTGDIEYPRDLHTLCQRDNEQEDLYNCYLVAPIDGLYDITIYAKNDTETSYKDAIQMRLNVKDVSQAPTFPTLYQPFTKYNCSIIEPLRRLVYKNEKLLIHMKIPDANVLKIHNGEDYIIPNKDEYKNNILKKTIIVDGNVDICARWDDNADSINVICRFTMLEQ</sequence>
<evidence type="ECO:0000313" key="7">
    <source>
        <dbReference type="Proteomes" id="UP000663829"/>
    </source>
</evidence>
<dbReference type="InterPro" id="IPR002931">
    <property type="entry name" value="Transglutaminase-like"/>
</dbReference>
<dbReference type="InterPro" id="IPR052557">
    <property type="entry name" value="CAP/Cytokinesis_protein"/>
</dbReference>
<dbReference type="SUPFAM" id="SSF54001">
    <property type="entry name" value="Cysteine proteinases"/>
    <property type="match status" value="1"/>
</dbReference>
<evidence type="ECO:0000313" key="6">
    <source>
        <dbReference type="EMBL" id="CAF4157878.1"/>
    </source>
</evidence>
<keyword evidence="7" id="KW-1185">Reference proteome</keyword>
<feature type="domain" description="Transglutaminase-like" evidence="2">
    <location>
        <begin position="409"/>
        <end position="476"/>
    </location>
</feature>
<accession>A0A814DLM7</accession>
<name>A0A814DLM7_9BILA</name>
<evidence type="ECO:0000259" key="2">
    <source>
        <dbReference type="SMART" id="SM00460"/>
    </source>
</evidence>
<dbReference type="GO" id="GO:0005737">
    <property type="term" value="C:cytoplasm"/>
    <property type="evidence" value="ECO:0007669"/>
    <property type="project" value="TreeGrafter"/>
</dbReference>
<dbReference type="OrthoDB" id="6129702at2759"/>
<dbReference type="EMBL" id="CAJOBC010002417">
    <property type="protein sequence ID" value="CAF3732190.1"/>
    <property type="molecule type" value="Genomic_DNA"/>
</dbReference>
<feature type="compositionally biased region" description="Basic and acidic residues" evidence="1">
    <location>
        <begin position="58"/>
        <end position="71"/>
    </location>
</feature>